<dbReference type="STRING" id="225164.V4BI55"/>
<protein>
    <recommendedName>
        <fullName evidence="2">PH domain-containing protein</fullName>
    </recommendedName>
</protein>
<keyword evidence="1" id="KW-0472">Membrane</keyword>
<evidence type="ECO:0000313" key="4">
    <source>
        <dbReference type="Proteomes" id="UP000030746"/>
    </source>
</evidence>
<sequence>MQKGIRINDGQLLYLAGKAKQENTICGYLYKKSSDTGKWQLRYFILYQNFLFYFENDTATRPSGVAILEGSYCDRAITSTTASKGKDLDKQVSEHFIFLFSCLFYYLFICITNVSYYYQYISKVFY</sequence>
<dbReference type="OMA" id="VVIVESW"/>
<dbReference type="Proteomes" id="UP000030746">
    <property type="component" value="Unassembled WGS sequence"/>
</dbReference>
<dbReference type="Pfam" id="PF00169">
    <property type="entry name" value="PH"/>
    <property type="match status" value="1"/>
</dbReference>
<proteinExistence type="predicted"/>
<keyword evidence="1" id="KW-0812">Transmembrane</keyword>
<reference evidence="3 4" key="1">
    <citation type="journal article" date="2013" name="Nature">
        <title>Insights into bilaterian evolution from three spiralian genomes.</title>
        <authorList>
            <person name="Simakov O."/>
            <person name="Marletaz F."/>
            <person name="Cho S.J."/>
            <person name="Edsinger-Gonzales E."/>
            <person name="Havlak P."/>
            <person name="Hellsten U."/>
            <person name="Kuo D.H."/>
            <person name="Larsson T."/>
            <person name="Lv J."/>
            <person name="Arendt D."/>
            <person name="Savage R."/>
            <person name="Osoegawa K."/>
            <person name="de Jong P."/>
            <person name="Grimwood J."/>
            <person name="Chapman J.A."/>
            <person name="Shapiro H."/>
            <person name="Aerts A."/>
            <person name="Otillar R.P."/>
            <person name="Terry A.Y."/>
            <person name="Boore J.L."/>
            <person name="Grigoriev I.V."/>
            <person name="Lindberg D.R."/>
            <person name="Seaver E.C."/>
            <person name="Weisblat D.A."/>
            <person name="Putnam N.H."/>
            <person name="Rokhsar D.S."/>
        </authorList>
    </citation>
    <scope>NUCLEOTIDE SEQUENCE [LARGE SCALE GENOMIC DNA]</scope>
</reference>
<dbReference type="KEGG" id="lgi:LOTGIDRAFT_102993"/>
<name>V4BI55_LOTGI</name>
<feature type="domain" description="PH" evidence="2">
    <location>
        <begin position="22"/>
        <end position="126"/>
    </location>
</feature>
<keyword evidence="4" id="KW-1185">Reference proteome</keyword>
<dbReference type="AlphaFoldDB" id="V4BI55"/>
<accession>V4BI55</accession>
<organism evidence="3 4">
    <name type="scientific">Lottia gigantea</name>
    <name type="common">Giant owl limpet</name>
    <dbReference type="NCBI Taxonomy" id="225164"/>
    <lineage>
        <taxon>Eukaryota</taxon>
        <taxon>Metazoa</taxon>
        <taxon>Spiralia</taxon>
        <taxon>Lophotrochozoa</taxon>
        <taxon>Mollusca</taxon>
        <taxon>Gastropoda</taxon>
        <taxon>Patellogastropoda</taxon>
        <taxon>Lottioidea</taxon>
        <taxon>Lottiidae</taxon>
        <taxon>Lottia</taxon>
    </lineage>
</organism>
<dbReference type="HOGENOM" id="CLU_162223_0_0_1"/>
<feature type="transmembrane region" description="Helical" evidence="1">
    <location>
        <begin position="96"/>
        <end position="118"/>
    </location>
</feature>
<dbReference type="SUPFAM" id="SSF50729">
    <property type="entry name" value="PH domain-like"/>
    <property type="match status" value="1"/>
</dbReference>
<gene>
    <name evidence="3" type="ORF">LOTGIDRAFT_102993</name>
</gene>
<dbReference type="OrthoDB" id="10254377at2759"/>
<dbReference type="EMBL" id="KB199650">
    <property type="protein sequence ID" value="ESP05612.1"/>
    <property type="molecule type" value="Genomic_DNA"/>
</dbReference>
<dbReference type="PROSITE" id="PS50003">
    <property type="entry name" value="PH_DOMAIN"/>
    <property type="match status" value="1"/>
</dbReference>
<evidence type="ECO:0000256" key="1">
    <source>
        <dbReference type="SAM" id="Phobius"/>
    </source>
</evidence>
<evidence type="ECO:0000259" key="2">
    <source>
        <dbReference type="PROSITE" id="PS50003"/>
    </source>
</evidence>
<dbReference type="CTD" id="20229684"/>
<dbReference type="RefSeq" id="XP_009044157.1">
    <property type="nucleotide sequence ID" value="XM_009045909.1"/>
</dbReference>
<dbReference type="InterPro" id="IPR001849">
    <property type="entry name" value="PH_domain"/>
</dbReference>
<dbReference type="GeneID" id="20229684"/>
<keyword evidence="1" id="KW-1133">Transmembrane helix</keyword>
<dbReference type="Gene3D" id="2.30.29.30">
    <property type="entry name" value="Pleckstrin-homology domain (PH domain)/Phosphotyrosine-binding domain (PTB)"/>
    <property type="match status" value="1"/>
</dbReference>
<dbReference type="InterPro" id="IPR011993">
    <property type="entry name" value="PH-like_dom_sf"/>
</dbReference>
<evidence type="ECO:0000313" key="3">
    <source>
        <dbReference type="EMBL" id="ESP05612.1"/>
    </source>
</evidence>